<evidence type="ECO:0000313" key="3">
    <source>
        <dbReference type="Proteomes" id="UP000588017"/>
    </source>
</evidence>
<name>A0A841K6S0_9HYPH</name>
<dbReference type="Proteomes" id="UP000588017">
    <property type="component" value="Unassembled WGS sequence"/>
</dbReference>
<protein>
    <submittedName>
        <fullName evidence="2">Uncharacterized protein</fullName>
    </submittedName>
</protein>
<reference evidence="2 3" key="1">
    <citation type="submission" date="2020-08" db="EMBL/GenBank/DDBJ databases">
        <title>Genomic Encyclopedia of Type Strains, Phase IV (KMG-IV): sequencing the most valuable type-strain genomes for metagenomic binning, comparative biology and taxonomic classification.</title>
        <authorList>
            <person name="Goeker M."/>
        </authorList>
    </citation>
    <scope>NUCLEOTIDE SEQUENCE [LARGE SCALE GENOMIC DNA]</scope>
    <source>
        <strain evidence="2 3">DSM 101465</strain>
    </source>
</reference>
<dbReference type="AlphaFoldDB" id="A0A841K6S0"/>
<dbReference type="EMBL" id="JACHEH010000002">
    <property type="protein sequence ID" value="MBB6167152.1"/>
    <property type="molecule type" value="Genomic_DNA"/>
</dbReference>
<evidence type="ECO:0000256" key="1">
    <source>
        <dbReference type="SAM" id="MobiDB-lite"/>
    </source>
</evidence>
<gene>
    <name evidence="2" type="ORF">HNQ73_000770</name>
</gene>
<proteinExistence type="predicted"/>
<keyword evidence="3" id="KW-1185">Reference proteome</keyword>
<dbReference type="RefSeq" id="WP_183332453.1">
    <property type="nucleotide sequence ID" value="NZ_BMHX01000002.1"/>
</dbReference>
<accession>A0A841K6S0</accession>
<sequence length="86" mass="9098">MKKSVSPSAVGEAHPYQFIAEALQDLSSTLIRLQQGGSDAVQVADEGREVVHLDNASTPQGVEQRDQKDSNGCRGGVAGVPARFFS</sequence>
<comment type="caution">
    <text evidence="2">The sequence shown here is derived from an EMBL/GenBank/DDBJ whole genome shotgun (WGS) entry which is preliminary data.</text>
</comment>
<organism evidence="2 3">
    <name type="scientific">Chelatococcus composti</name>
    <dbReference type="NCBI Taxonomy" id="1743235"/>
    <lineage>
        <taxon>Bacteria</taxon>
        <taxon>Pseudomonadati</taxon>
        <taxon>Pseudomonadota</taxon>
        <taxon>Alphaproteobacteria</taxon>
        <taxon>Hyphomicrobiales</taxon>
        <taxon>Chelatococcaceae</taxon>
        <taxon>Chelatococcus</taxon>
    </lineage>
</organism>
<feature type="region of interest" description="Disordered" evidence="1">
    <location>
        <begin position="54"/>
        <end position="86"/>
    </location>
</feature>
<evidence type="ECO:0000313" key="2">
    <source>
        <dbReference type="EMBL" id="MBB6167152.1"/>
    </source>
</evidence>